<dbReference type="AlphaFoldDB" id="A0AAN6WQB6"/>
<accession>A0AAN6WQB6</accession>
<dbReference type="InterPro" id="IPR008258">
    <property type="entry name" value="Transglycosylase_SLT_dom_1"/>
</dbReference>
<dbReference type="EMBL" id="MU864434">
    <property type="protein sequence ID" value="KAK4186026.1"/>
    <property type="molecule type" value="Genomic_DNA"/>
</dbReference>
<proteinExistence type="predicted"/>
<comment type="caution">
    <text evidence="2">The sequence shown here is derived from an EMBL/GenBank/DDBJ whole genome shotgun (WGS) entry which is preliminary data.</text>
</comment>
<evidence type="ECO:0000313" key="2">
    <source>
        <dbReference type="EMBL" id="KAK4186026.1"/>
    </source>
</evidence>
<evidence type="ECO:0000259" key="1">
    <source>
        <dbReference type="Pfam" id="PF01464"/>
    </source>
</evidence>
<sequence length="181" mass="19783">MVGFTSYSGPASNFPPKSQWSNFEQIFNVNKPEMLQTGNTGEDVGRIWNAVKQVSKESGIDERVIFCIIMQESTGNVGVRTTWNADGVPTAGLMQASNSPGFPGKHGLTQDQITSMVRHGTNHFKNDLKRFGGGNDAPAIYKALRVYNSGSINENNLSDARGATGHYVSHMANRLCGRRPY</sequence>
<protein>
    <recommendedName>
        <fullName evidence="1">Transglycosylase SLT domain-containing protein</fullName>
    </recommendedName>
</protein>
<gene>
    <name evidence="2" type="ORF">QBC35DRAFT_413757</name>
</gene>
<reference evidence="2" key="1">
    <citation type="journal article" date="2023" name="Mol. Phylogenet. Evol.">
        <title>Genome-scale phylogeny and comparative genomics of the fungal order Sordariales.</title>
        <authorList>
            <person name="Hensen N."/>
            <person name="Bonometti L."/>
            <person name="Westerberg I."/>
            <person name="Brannstrom I.O."/>
            <person name="Guillou S."/>
            <person name="Cros-Aarteil S."/>
            <person name="Calhoun S."/>
            <person name="Haridas S."/>
            <person name="Kuo A."/>
            <person name="Mondo S."/>
            <person name="Pangilinan J."/>
            <person name="Riley R."/>
            <person name="LaButti K."/>
            <person name="Andreopoulos B."/>
            <person name="Lipzen A."/>
            <person name="Chen C."/>
            <person name="Yan M."/>
            <person name="Daum C."/>
            <person name="Ng V."/>
            <person name="Clum A."/>
            <person name="Steindorff A."/>
            <person name="Ohm R.A."/>
            <person name="Martin F."/>
            <person name="Silar P."/>
            <person name="Natvig D.O."/>
            <person name="Lalanne C."/>
            <person name="Gautier V."/>
            <person name="Ament-Velasquez S.L."/>
            <person name="Kruys A."/>
            <person name="Hutchinson M.I."/>
            <person name="Powell A.J."/>
            <person name="Barry K."/>
            <person name="Miller A.N."/>
            <person name="Grigoriev I.V."/>
            <person name="Debuchy R."/>
            <person name="Gladieux P."/>
            <person name="Hiltunen Thoren M."/>
            <person name="Johannesson H."/>
        </authorList>
    </citation>
    <scope>NUCLEOTIDE SEQUENCE</scope>
    <source>
        <strain evidence="2">PSN309</strain>
    </source>
</reference>
<name>A0AAN6WQB6_9PEZI</name>
<dbReference type="Pfam" id="PF01464">
    <property type="entry name" value="SLT"/>
    <property type="match status" value="1"/>
</dbReference>
<dbReference type="SUPFAM" id="SSF53955">
    <property type="entry name" value="Lysozyme-like"/>
    <property type="match status" value="1"/>
</dbReference>
<dbReference type="Gene3D" id="1.10.530.10">
    <property type="match status" value="1"/>
</dbReference>
<evidence type="ECO:0000313" key="3">
    <source>
        <dbReference type="Proteomes" id="UP001302126"/>
    </source>
</evidence>
<dbReference type="InterPro" id="IPR023346">
    <property type="entry name" value="Lysozyme-like_dom_sf"/>
</dbReference>
<organism evidence="2 3">
    <name type="scientific">Podospora australis</name>
    <dbReference type="NCBI Taxonomy" id="1536484"/>
    <lineage>
        <taxon>Eukaryota</taxon>
        <taxon>Fungi</taxon>
        <taxon>Dikarya</taxon>
        <taxon>Ascomycota</taxon>
        <taxon>Pezizomycotina</taxon>
        <taxon>Sordariomycetes</taxon>
        <taxon>Sordariomycetidae</taxon>
        <taxon>Sordariales</taxon>
        <taxon>Podosporaceae</taxon>
        <taxon>Podospora</taxon>
    </lineage>
</organism>
<dbReference type="Proteomes" id="UP001302126">
    <property type="component" value="Unassembled WGS sequence"/>
</dbReference>
<reference evidence="2" key="2">
    <citation type="submission" date="2023-05" db="EMBL/GenBank/DDBJ databases">
        <authorList>
            <consortium name="Lawrence Berkeley National Laboratory"/>
            <person name="Steindorff A."/>
            <person name="Hensen N."/>
            <person name="Bonometti L."/>
            <person name="Westerberg I."/>
            <person name="Brannstrom I.O."/>
            <person name="Guillou S."/>
            <person name="Cros-Aarteil S."/>
            <person name="Calhoun S."/>
            <person name="Haridas S."/>
            <person name="Kuo A."/>
            <person name="Mondo S."/>
            <person name="Pangilinan J."/>
            <person name="Riley R."/>
            <person name="Labutti K."/>
            <person name="Andreopoulos B."/>
            <person name="Lipzen A."/>
            <person name="Chen C."/>
            <person name="Yanf M."/>
            <person name="Daum C."/>
            <person name="Ng V."/>
            <person name="Clum A."/>
            <person name="Ohm R."/>
            <person name="Martin F."/>
            <person name="Silar P."/>
            <person name="Natvig D."/>
            <person name="Lalanne C."/>
            <person name="Gautier V."/>
            <person name="Ament-Velasquez S.L."/>
            <person name="Kruys A."/>
            <person name="Hutchinson M.I."/>
            <person name="Powell A.J."/>
            <person name="Barry K."/>
            <person name="Miller A.N."/>
            <person name="Grigoriev I.V."/>
            <person name="Debuchy R."/>
            <person name="Gladieux P."/>
            <person name="Thoren M.H."/>
            <person name="Johannesson H."/>
        </authorList>
    </citation>
    <scope>NUCLEOTIDE SEQUENCE</scope>
    <source>
        <strain evidence="2">PSN309</strain>
    </source>
</reference>
<feature type="domain" description="Transglycosylase SLT" evidence="1">
    <location>
        <begin position="51"/>
        <end position="158"/>
    </location>
</feature>
<keyword evidence="3" id="KW-1185">Reference proteome</keyword>